<proteinExistence type="predicted"/>
<comment type="subcellular location">
    <subcellularLocation>
        <location evidence="1">Membrane</location>
    </subcellularLocation>
</comment>
<gene>
    <name evidence="7" type="ORF">AALO_G00225250</name>
</gene>
<dbReference type="SMART" id="SM00423">
    <property type="entry name" value="PSI"/>
    <property type="match status" value="2"/>
</dbReference>
<dbReference type="EMBL" id="JADWDJ010000017">
    <property type="protein sequence ID" value="KAG5267747.1"/>
    <property type="molecule type" value="Genomic_DNA"/>
</dbReference>
<keyword evidence="2 5" id="KW-0472">Membrane</keyword>
<evidence type="ECO:0000256" key="3">
    <source>
        <dbReference type="ARBA" id="ARBA00023157"/>
    </source>
</evidence>
<accession>A0AAV6G2L7</accession>
<dbReference type="Pfam" id="PF01437">
    <property type="entry name" value="PSI"/>
    <property type="match status" value="1"/>
</dbReference>
<evidence type="ECO:0000256" key="2">
    <source>
        <dbReference type="ARBA" id="ARBA00023136"/>
    </source>
</evidence>
<keyword evidence="5" id="KW-1133">Transmembrane helix</keyword>
<dbReference type="PANTHER" id="PTHR22625:SF4">
    <property type="entry name" value="PLEXIN-C1"/>
    <property type="match status" value="1"/>
</dbReference>
<dbReference type="AlphaFoldDB" id="A0AAV6G2L7"/>
<comment type="caution">
    <text evidence="7">The sequence shown here is derived from an EMBL/GenBank/DDBJ whole genome shotgun (WGS) entry which is preliminary data.</text>
</comment>
<dbReference type="InterPro" id="IPR015943">
    <property type="entry name" value="WD40/YVTN_repeat-like_dom_sf"/>
</dbReference>
<keyword evidence="8" id="KW-1185">Reference proteome</keyword>
<keyword evidence="3" id="KW-1015">Disulfide bond</keyword>
<dbReference type="GO" id="GO:0008360">
    <property type="term" value="P:regulation of cell shape"/>
    <property type="evidence" value="ECO:0007669"/>
    <property type="project" value="TreeGrafter"/>
</dbReference>
<keyword evidence="4" id="KW-0325">Glycoprotein</keyword>
<dbReference type="Proteomes" id="UP000823561">
    <property type="component" value="Chromosome 17"/>
</dbReference>
<evidence type="ECO:0000256" key="4">
    <source>
        <dbReference type="ARBA" id="ARBA00023180"/>
    </source>
</evidence>
<dbReference type="GO" id="GO:0007162">
    <property type="term" value="P:negative regulation of cell adhesion"/>
    <property type="evidence" value="ECO:0007669"/>
    <property type="project" value="TreeGrafter"/>
</dbReference>
<name>A0AAV6G2L7_9TELE</name>
<protein>
    <recommendedName>
        <fullName evidence="6">PSI domain-containing protein</fullName>
    </recommendedName>
</protein>
<dbReference type="GO" id="GO:0007411">
    <property type="term" value="P:axon guidance"/>
    <property type="evidence" value="ECO:0007669"/>
    <property type="project" value="UniProtKB-ARBA"/>
</dbReference>
<evidence type="ECO:0000256" key="5">
    <source>
        <dbReference type="SAM" id="Phobius"/>
    </source>
</evidence>
<dbReference type="GO" id="GO:0030334">
    <property type="term" value="P:regulation of cell migration"/>
    <property type="evidence" value="ECO:0007669"/>
    <property type="project" value="TreeGrafter"/>
</dbReference>
<dbReference type="SUPFAM" id="SSF103575">
    <property type="entry name" value="Plexin repeat"/>
    <property type="match status" value="1"/>
</dbReference>
<dbReference type="GO" id="GO:0002116">
    <property type="term" value="C:semaphorin receptor complex"/>
    <property type="evidence" value="ECO:0007669"/>
    <property type="project" value="TreeGrafter"/>
</dbReference>
<feature type="domain" description="PSI" evidence="6">
    <location>
        <begin position="166"/>
        <end position="212"/>
    </location>
</feature>
<dbReference type="InterPro" id="IPR036352">
    <property type="entry name" value="Semap_dom_sf"/>
</dbReference>
<dbReference type="InterPro" id="IPR013783">
    <property type="entry name" value="Ig-like_fold"/>
</dbReference>
<dbReference type="Gene3D" id="2.60.40.10">
    <property type="entry name" value="Immunoglobulins"/>
    <property type="match status" value="2"/>
</dbReference>
<dbReference type="GO" id="GO:0005886">
    <property type="term" value="C:plasma membrane"/>
    <property type="evidence" value="ECO:0007669"/>
    <property type="project" value="TreeGrafter"/>
</dbReference>
<evidence type="ECO:0000313" key="8">
    <source>
        <dbReference type="Proteomes" id="UP000823561"/>
    </source>
</evidence>
<evidence type="ECO:0000313" key="7">
    <source>
        <dbReference type="EMBL" id="KAG5267747.1"/>
    </source>
</evidence>
<feature type="domain" description="PSI" evidence="6">
    <location>
        <begin position="293"/>
        <end position="341"/>
    </location>
</feature>
<dbReference type="Gene3D" id="2.130.10.10">
    <property type="entry name" value="YVTN repeat-like/Quinoprotein amine dehydrogenase"/>
    <property type="match status" value="1"/>
</dbReference>
<dbReference type="InterPro" id="IPR016201">
    <property type="entry name" value="PSI"/>
</dbReference>
<organism evidence="7 8">
    <name type="scientific">Alosa alosa</name>
    <name type="common">allis shad</name>
    <dbReference type="NCBI Taxonomy" id="278164"/>
    <lineage>
        <taxon>Eukaryota</taxon>
        <taxon>Metazoa</taxon>
        <taxon>Chordata</taxon>
        <taxon>Craniata</taxon>
        <taxon>Vertebrata</taxon>
        <taxon>Euteleostomi</taxon>
        <taxon>Actinopterygii</taxon>
        <taxon>Neopterygii</taxon>
        <taxon>Teleostei</taxon>
        <taxon>Clupei</taxon>
        <taxon>Clupeiformes</taxon>
        <taxon>Clupeoidei</taxon>
        <taxon>Clupeidae</taxon>
        <taxon>Alosa</taxon>
    </lineage>
</organism>
<dbReference type="InterPro" id="IPR002165">
    <property type="entry name" value="Plexin_repeat"/>
</dbReference>
<evidence type="ECO:0000256" key="1">
    <source>
        <dbReference type="ARBA" id="ARBA00004370"/>
    </source>
</evidence>
<reference evidence="7 8" key="1">
    <citation type="submission" date="2020-10" db="EMBL/GenBank/DDBJ databases">
        <title>Chromosome-scale genome assembly of the Allis shad, Alosa alosa.</title>
        <authorList>
            <person name="Margot Z."/>
            <person name="Christophe K."/>
            <person name="Cabau C."/>
            <person name="Louis A."/>
            <person name="Berthelot C."/>
            <person name="Parey E."/>
            <person name="Roest Crollius H."/>
            <person name="Montfort J."/>
            <person name="Robinson-Rechavi M."/>
            <person name="Bucao C."/>
            <person name="Bouchez O."/>
            <person name="Gislard M."/>
            <person name="Lluch J."/>
            <person name="Milhes M."/>
            <person name="Lampietro C."/>
            <person name="Lopez Roques C."/>
            <person name="Donnadieu C."/>
            <person name="Braasch I."/>
            <person name="Desvignes T."/>
            <person name="Postlethwait J."/>
            <person name="Bobe J."/>
            <person name="Guiguen Y."/>
        </authorList>
    </citation>
    <scope>NUCLEOTIDE SEQUENCE [LARGE SCALE GENOMIC DNA]</scope>
    <source>
        <strain evidence="7">M-15738</strain>
        <tissue evidence="7">Blood</tissue>
    </source>
</reference>
<dbReference type="GO" id="GO:0050772">
    <property type="term" value="P:positive regulation of axonogenesis"/>
    <property type="evidence" value="ECO:0007669"/>
    <property type="project" value="TreeGrafter"/>
</dbReference>
<dbReference type="SUPFAM" id="SSF101912">
    <property type="entry name" value="Sema domain"/>
    <property type="match status" value="1"/>
</dbReference>
<keyword evidence="5" id="KW-0812">Transmembrane</keyword>
<dbReference type="InterPro" id="IPR031148">
    <property type="entry name" value="Plexin"/>
</dbReference>
<sequence>MDTEITNTYWWAKTQKRESAILWAGVFQTNPGDTVVAIFDISRSRTAHVSGFCINRGDACPLSHEEKSNKITDKVLRPAAVVFRNSSITSVTALKSNSWIILFFGTKTGLLIKVAFDESLKPGCPTVLYSSGEGQTFLPKMLFAQVNATAIFIAQGNQMIKVPVARCGVYQTLGDCWSALDPFCGWCVSQSRCRFQHDCSNSDWVSVPGTSQQRDIMSVHMIKSTGQDITVTAAPNLNGGIRFSCALEKCDSPGPSNCSCTFSSESFPAEGLSLRVTITVQMETLTKDVLLKNCSSIRGRPTSALCIECMSAGCVWSLSGDECTWRSASSENLTTREDVCKHYSSVLNYTRPEILSVTPDEVSIHGRNSAVIKGRNLESVTKVRFQRNMDCNPKESPVLSHSGNSSSHESLTFHIPSRTVRGAMRVCVLTPDGQCHGNAKITYDSPPTCSRLKPKTTWASGGREISLEGSKLEFVEAVKHSGSSEHLRLHRRNGTPVYSTPAGVLDSSGSRQVSVELLVGNTSVTCREELTYHPDPQFTSFTTTRIGNNMRIVIQKSADALQLKGSEVDVQVRRGAESYRCVMDRIERSSDVDSVICEVSGVTDVSSVTDVSVAVDTLTVRVGGFSVVFQTSDSQLYRNVLITLAPVVLCILVIIYCCHRRKARPPVELEAVEQADRDDRAVRLPVTTAESYSCRCFSN</sequence>
<dbReference type="GO" id="GO:0017154">
    <property type="term" value="F:semaphorin receptor activity"/>
    <property type="evidence" value="ECO:0007669"/>
    <property type="project" value="InterPro"/>
</dbReference>
<dbReference type="PANTHER" id="PTHR22625">
    <property type="entry name" value="PLEXIN"/>
    <property type="match status" value="1"/>
</dbReference>
<evidence type="ECO:0000259" key="6">
    <source>
        <dbReference type="SMART" id="SM00423"/>
    </source>
</evidence>
<feature type="transmembrane region" description="Helical" evidence="5">
    <location>
        <begin position="636"/>
        <end position="658"/>
    </location>
</feature>